<proteinExistence type="predicted"/>
<dbReference type="HOGENOM" id="CLU_1887873_0_0_1"/>
<dbReference type="OMA" id="HPMDSSK"/>
<dbReference type="eggNOG" id="ENOG502S9UF">
    <property type="taxonomic scope" value="Eukaryota"/>
</dbReference>
<protein>
    <submittedName>
        <fullName evidence="1">GH19560</fullName>
    </submittedName>
</protein>
<dbReference type="InParanoid" id="B4JRT1"/>
<sequence length="135" mass="15516">MGSRSIPQADILAVAKSSRLERKPILKFAPPIGLSCVNYQSLGGIDQFYLDCQNHRDYYRDPVDKVHRPPRFCLHPGPCGILPDRNIEMLKAPINWVREPQPVVYPEKYNTRLRLDGGIRIAAHFWTRSAQAYTR</sequence>
<dbReference type="OrthoDB" id="8181742at2759"/>
<keyword evidence="2" id="KW-1185">Reference proteome</keyword>
<dbReference type="Proteomes" id="UP000001070">
    <property type="component" value="Unassembled WGS sequence"/>
</dbReference>
<dbReference type="STRING" id="7222.B4JRT1"/>
<reference evidence="1 2" key="1">
    <citation type="journal article" date="2007" name="Nature">
        <title>Evolution of genes and genomes on the Drosophila phylogeny.</title>
        <authorList>
            <consortium name="Drosophila 12 Genomes Consortium"/>
            <person name="Clark A.G."/>
            <person name="Eisen M.B."/>
            <person name="Smith D.R."/>
            <person name="Bergman C.M."/>
            <person name="Oliver B."/>
            <person name="Markow T.A."/>
            <person name="Kaufman T.C."/>
            <person name="Kellis M."/>
            <person name="Gelbart W."/>
            <person name="Iyer V.N."/>
            <person name="Pollard D.A."/>
            <person name="Sackton T.B."/>
            <person name="Larracuente A.M."/>
            <person name="Singh N.D."/>
            <person name="Abad J.P."/>
            <person name="Abt D.N."/>
            <person name="Adryan B."/>
            <person name="Aguade M."/>
            <person name="Akashi H."/>
            <person name="Anderson W.W."/>
            <person name="Aquadro C.F."/>
            <person name="Ardell D.H."/>
            <person name="Arguello R."/>
            <person name="Artieri C.G."/>
            <person name="Barbash D.A."/>
            <person name="Barker D."/>
            <person name="Barsanti P."/>
            <person name="Batterham P."/>
            <person name="Batzoglou S."/>
            <person name="Begun D."/>
            <person name="Bhutkar A."/>
            <person name="Blanco E."/>
            <person name="Bosak S.A."/>
            <person name="Bradley R.K."/>
            <person name="Brand A.D."/>
            <person name="Brent M.R."/>
            <person name="Brooks A.N."/>
            <person name="Brown R.H."/>
            <person name="Butlin R.K."/>
            <person name="Caggese C."/>
            <person name="Calvi B.R."/>
            <person name="Bernardo de Carvalho A."/>
            <person name="Caspi A."/>
            <person name="Castrezana S."/>
            <person name="Celniker S.E."/>
            <person name="Chang J.L."/>
            <person name="Chapple C."/>
            <person name="Chatterji S."/>
            <person name="Chinwalla A."/>
            <person name="Civetta A."/>
            <person name="Clifton S.W."/>
            <person name="Comeron J.M."/>
            <person name="Costello J.C."/>
            <person name="Coyne J.A."/>
            <person name="Daub J."/>
            <person name="David R.G."/>
            <person name="Delcher A.L."/>
            <person name="Delehaunty K."/>
            <person name="Do C.B."/>
            <person name="Ebling H."/>
            <person name="Edwards K."/>
            <person name="Eickbush T."/>
            <person name="Evans J.D."/>
            <person name="Filipski A."/>
            <person name="Findeiss S."/>
            <person name="Freyhult E."/>
            <person name="Fulton L."/>
            <person name="Fulton R."/>
            <person name="Garcia A.C."/>
            <person name="Gardiner A."/>
            <person name="Garfield D.A."/>
            <person name="Garvin B.E."/>
            <person name="Gibson G."/>
            <person name="Gilbert D."/>
            <person name="Gnerre S."/>
            <person name="Godfrey J."/>
            <person name="Good R."/>
            <person name="Gotea V."/>
            <person name="Gravely B."/>
            <person name="Greenberg A.J."/>
            <person name="Griffiths-Jones S."/>
            <person name="Gross S."/>
            <person name="Guigo R."/>
            <person name="Gustafson E.A."/>
            <person name="Haerty W."/>
            <person name="Hahn M.W."/>
            <person name="Halligan D.L."/>
            <person name="Halpern A.L."/>
            <person name="Halter G.M."/>
            <person name="Han M.V."/>
            <person name="Heger A."/>
            <person name="Hillier L."/>
            <person name="Hinrichs A.S."/>
            <person name="Holmes I."/>
            <person name="Hoskins R.A."/>
            <person name="Hubisz M.J."/>
            <person name="Hultmark D."/>
            <person name="Huntley M.A."/>
            <person name="Jaffe D.B."/>
            <person name="Jagadeeshan S."/>
            <person name="Jeck W.R."/>
            <person name="Johnson J."/>
            <person name="Jones C.D."/>
            <person name="Jordan W.C."/>
            <person name="Karpen G.H."/>
            <person name="Kataoka E."/>
            <person name="Keightley P.D."/>
            <person name="Kheradpour P."/>
            <person name="Kirkness E.F."/>
            <person name="Koerich L.B."/>
            <person name="Kristiansen K."/>
            <person name="Kudrna D."/>
            <person name="Kulathinal R.J."/>
            <person name="Kumar S."/>
            <person name="Kwok R."/>
            <person name="Lander E."/>
            <person name="Langley C.H."/>
            <person name="Lapoint R."/>
            <person name="Lazzaro B.P."/>
            <person name="Lee S.J."/>
            <person name="Levesque L."/>
            <person name="Li R."/>
            <person name="Lin C.F."/>
            <person name="Lin M.F."/>
            <person name="Lindblad-Toh K."/>
            <person name="Llopart A."/>
            <person name="Long M."/>
            <person name="Low L."/>
            <person name="Lozovsky E."/>
            <person name="Lu J."/>
            <person name="Luo M."/>
            <person name="Machado C.A."/>
            <person name="Makalowski W."/>
            <person name="Marzo M."/>
            <person name="Matsuda M."/>
            <person name="Matzkin L."/>
            <person name="McAllister B."/>
            <person name="McBride C.S."/>
            <person name="McKernan B."/>
            <person name="McKernan K."/>
            <person name="Mendez-Lago M."/>
            <person name="Minx P."/>
            <person name="Mollenhauer M.U."/>
            <person name="Montooth K."/>
            <person name="Mount S.M."/>
            <person name="Mu X."/>
            <person name="Myers E."/>
            <person name="Negre B."/>
            <person name="Newfeld S."/>
            <person name="Nielsen R."/>
            <person name="Noor M.A."/>
            <person name="O'Grady P."/>
            <person name="Pachter L."/>
            <person name="Papaceit M."/>
            <person name="Parisi M.J."/>
            <person name="Parisi M."/>
            <person name="Parts L."/>
            <person name="Pedersen J.S."/>
            <person name="Pesole G."/>
            <person name="Phillippy A.M."/>
            <person name="Ponting C.P."/>
            <person name="Pop M."/>
            <person name="Porcelli D."/>
            <person name="Powell J.R."/>
            <person name="Prohaska S."/>
            <person name="Pruitt K."/>
            <person name="Puig M."/>
            <person name="Quesneville H."/>
            <person name="Ram K.R."/>
            <person name="Rand D."/>
            <person name="Rasmussen M.D."/>
            <person name="Reed L.K."/>
            <person name="Reenan R."/>
            <person name="Reily A."/>
            <person name="Remington K.A."/>
            <person name="Rieger T.T."/>
            <person name="Ritchie M.G."/>
            <person name="Robin C."/>
            <person name="Rogers Y.H."/>
            <person name="Rohde C."/>
            <person name="Rozas J."/>
            <person name="Rubenfield M.J."/>
            <person name="Ruiz A."/>
            <person name="Russo S."/>
            <person name="Salzberg S.L."/>
            <person name="Sanchez-Gracia A."/>
            <person name="Saranga D.J."/>
            <person name="Sato H."/>
            <person name="Schaeffer S.W."/>
            <person name="Schatz M.C."/>
            <person name="Schlenke T."/>
            <person name="Schwartz R."/>
            <person name="Segarra C."/>
            <person name="Singh R.S."/>
            <person name="Sirot L."/>
            <person name="Sirota M."/>
            <person name="Sisneros N.B."/>
            <person name="Smith C.D."/>
            <person name="Smith T.F."/>
            <person name="Spieth J."/>
            <person name="Stage D.E."/>
            <person name="Stark A."/>
            <person name="Stephan W."/>
            <person name="Strausberg R.L."/>
            <person name="Strempel S."/>
            <person name="Sturgill D."/>
            <person name="Sutton G."/>
            <person name="Sutton G.G."/>
            <person name="Tao W."/>
            <person name="Teichmann S."/>
            <person name="Tobari Y.N."/>
            <person name="Tomimura Y."/>
            <person name="Tsolas J.M."/>
            <person name="Valente V.L."/>
            <person name="Venter E."/>
            <person name="Venter J.C."/>
            <person name="Vicario S."/>
            <person name="Vieira F.G."/>
            <person name="Vilella A.J."/>
            <person name="Villasante A."/>
            <person name="Walenz B."/>
            <person name="Wang J."/>
            <person name="Wasserman M."/>
            <person name="Watts T."/>
            <person name="Wilson D."/>
            <person name="Wilson R.K."/>
            <person name="Wing R.A."/>
            <person name="Wolfner M.F."/>
            <person name="Wong A."/>
            <person name="Wong G.K."/>
            <person name="Wu C.I."/>
            <person name="Wu G."/>
            <person name="Yamamoto D."/>
            <person name="Yang H.P."/>
            <person name="Yang S.P."/>
            <person name="Yorke J.A."/>
            <person name="Yoshida K."/>
            <person name="Zdobnov E."/>
            <person name="Zhang P."/>
            <person name="Zhang Y."/>
            <person name="Zimin A.V."/>
            <person name="Baldwin J."/>
            <person name="Abdouelleil A."/>
            <person name="Abdulkadir J."/>
            <person name="Abebe A."/>
            <person name="Abera B."/>
            <person name="Abreu J."/>
            <person name="Acer S.C."/>
            <person name="Aftuck L."/>
            <person name="Alexander A."/>
            <person name="An P."/>
            <person name="Anderson E."/>
            <person name="Anderson S."/>
            <person name="Arachi H."/>
            <person name="Azer M."/>
            <person name="Bachantsang P."/>
            <person name="Barry A."/>
            <person name="Bayul T."/>
            <person name="Berlin A."/>
            <person name="Bessette D."/>
            <person name="Bloom T."/>
            <person name="Blye J."/>
            <person name="Boguslavskiy L."/>
            <person name="Bonnet C."/>
            <person name="Boukhgalter B."/>
            <person name="Bourzgui I."/>
            <person name="Brown A."/>
            <person name="Cahill P."/>
            <person name="Channer S."/>
            <person name="Cheshatsang Y."/>
            <person name="Chuda L."/>
            <person name="Citroen M."/>
            <person name="Collymore A."/>
            <person name="Cooke P."/>
            <person name="Costello M."/>
            <person name="D'Aco K."/>
            <person name="Daza R."/>
            <person name="De Haan G."/>
            <person name="DeGray S."/>
            <person name="DeMaso C."/>
            <person name="Dhargay N."/>
            <person name="Dooley K."/>
            <person name="Dooley E."/>
            <person name="Doricent M."/>
            <person name="Dorje P."/>
            <person name="Dorjee K."/>
            <person name="Dupes A."/>
            <person name="Elong R."/>
            <person name="Falk J."/>
            <person name="Farina A."/>
            <person name="Faro S."/>
            <person name="Ferguson D."/>
            <person name="Fisher S."/>
            <person name="Foley C.D."/>
            <person name="Franke A."/>
            <person name="Friedrich D."/>
            <person name="Gadbois L."/>
            <person name="Gearin G."/>
            <person name="Gearin C.R."/>
            <person name="Giannoukos G."/>
            <person name="Goode T."/>
            <person name="Graham J."/>
            <person name="Grandbois E."/>
            <person name="Grewal S."/>
            <person name="Gyaltsen K."/>
            <person name="Hafez N."/>
            <person name="Hagos B."/>
            <person name="Hall J."/>
            <person name="Henson C."/>
            <person name="Hollinger A."/>
            <person name="Honan T."/>
            <person name="Huard M.D."/>
            <person name="Hughes L."/>
            <person name="Hurhula B."/>
            <person name="Husby M.E."/>
            <person name="Kamat A."/>
            <person name="Kanga B."/>
            <person name="Kashin S."/>
            <person name="Khazanovich D."/>
            <person name="Kisner P."/>
            <person name="Lance K."/>
            <person name="Lara M."/>
            <person name="Lee W."/>
            <person name="Lennon N."/>
            <person name="Letendre F."/>
            <person name="LeVine R."/>
            <person name="Lipovsky A."/>
            <person name="Liu X."/>
            <person name="Liu J."/>
            <person name="Liu S."/>
            <person name="Lokyitsang T."/>
            <person name="Lokyitsang Y."/>
            <person name="Lubonja R."/>
            <person name="Lui A."/>
            <person name="MacDonald P."/>
            <person name="Magnisalis V."/>
            <person name="Maru K."/>
            <person name="Matthews C."/>
            <person name="McCusker W."/>
            <person name="McDonough S."/>
            <person name="Mehta T."/>
            <person name="Meldrim J."/>
            <person name="Meneus L."/>
            <person name="Mihai O."/>
            <person name="Mihalev A."/>
            <person name="Mihova T."/>
            <person name="Mittelman R."/>
            <person name="Mlenga V."/>
            <person name="Montmayeur A."/>
            <person name="Mulrain L."/>
            <person name="Navidi A."/>
            <person name="Naylor J."/>
            <person name="Negash T."/>
            <person name="Nguyen T."/>
            <person name="Nguyen N."/>
            <person name="Nicol R."/>
            <person name="Norbu C."/>
            <person name="Norbu N."/>
            <person name="Novod N."/>
            <person name="O'Neill B."/>
            <person name="Osman S."/>
            <person name="Markiewicz E."/>
            <person name="Oyono O.L."/>
            <person name="Patti C."/>
            <person name="Phunkhang P."/>
            <person name="Pierre F."/>
            <person name="Priest M."/>
            <person name="Raghuraman S."/>
            <person name="Rege F."/>
            <person name="Reyes R."/>
            <person name="Rise C."/>
            <person name="Rogov P."/>
            <person name="Ross K."/>
            <person name="Ryan E."/>
            <person name="Settipalli S."/>
            <person name="Shea T."/>
            <person name="Sherpa N."/>
            <person name="Shi L."/>
            <person name="Shih D."/>
            <person name="Sparrow T."/>
            <person name="Spaulding J."/>
            <person name="Stalker J."/>
            <person name="Stange-Thomann N."/>
            <person name="Stavropoulos S."/>
            <person name="Stone C."/>
            <person name="Strader C."/>
            <person name="Tesfaye S."/>
            <person name="Thomson T."/>
            <person name="Thoulutsang Y."/>
            <person name="Thoulutsang D."/>
            <person name="Topham K."/>
            <person name="Topping I."/>
            <person name="Tsamla T."/>
            <person name="Vassiliev H."/>
            <person name="Vo A."/>
            <person name="Wangchuk T."/>
            <person name="Wangdi T."/>
            <person name="Weiand M."/>
            <person name="Wilkinson J."/>
            <person name="Wilson A."/>
            <person name="Yadav S."/>
            <person name="Young G."/>
            <person name="Yu Q."/>
            <person name="Zembek L."/>
            <person name="Zhong D."/>
            <person name="Zimmer A."/>
            <person name="Zwirko Z."/>
            <person name="Jaffe D.B."/>
            <person name="Alvarez P."/>
            <person name="Brockman W."/>
            <person name="Butler J."/>
            <person name="Chin C."/>
            <person name="Gnerre S."/>
            <person name="Grabherr M."/>
            <person name="Kleber M."/>
            <person name="Mauceli E."/>
            <person name="MacCallum I."/>
        </authorList>
    </citation>
    <scope>NUCLEOTIDE SEQUENCE [LARGE SCALE GENOMIC DNA]</scope>
    <source>
        <strain evidence="2">Tucson 15287-2541.00</strain>
    </source>
</reference>
<name>B4JRT1_DROGR</name>
<dbReference type="KEGG" id="dgr:6567662"/>
<dbReference type="EMBL" id="CH916373">
    <property type="protein sequence ID" value="EDV94471.1"/>
    <property type="molecule type" value="Genomic_DNA"/>
</dbReference>
<organism evidence="2">
    <name type="scientific">Drosophila grimshawi</name>
    <name type="common">Hawaiian fruit fly</name>
    <name type="synonym">Idiomyia grimshawi</name>
    <dbReference type="NCBI Taxonomy" id="7222"/>
    <lineage>
        <taxon>Eukaryota</taxon>
        <taxon>Metazoa</taxon>
        <taxon>Ecdysozoa</taxon>
        <taxon>Arthropoda</taxon>
        <taxon>Hexapoda</taxon>
        <taxon>Insecta</taxon>
        <taxon>Pterygota</taxon>
        <taxon>Neoptera</taxon>
        <taxon>Endopterygota</taxon>
        <taxon>Diptera</taxon>
        <taxon>Brachycera</taxon>
        <taxon>Muscomorpha</taxon>
        <taxon>Ephydroidea</taxon>
        <taxon>Drosophilidae</taxon>
        <taxon>Drosophila</taxon>
        <taxon>Hawaiian Drosophila</taxon>
    </lineage>
</organism>
<evidence type="ECO:0000313" key="2">
    <source>
        <dbReference type="Proteomes" id="UP000001070"/>
    </source>
</evidence>
<dbReference type="AlphaFoldDB" id="B4JRT1"/>
<evidence type="ECO:0000313" key="1">
    <source>
        <dbReference type="EMBL" id="EDV94471.1"/>
    </source>
</evidence>
<gene>
    <name evidence="1" type="primary">Dgri\GH19560</name>
    <name evidence="1" type="ORF">Dgri_GH19560</name>
</gene>
<dbReference type="PhylomeDB" id="B4JRT1"/>
<accession>B4JRT1</accession>